<dbReference type="PANTHER" id="PTHR22898">
    <property type="entry name" value="UNCHARACTERIZED GLYCOSOL TRANSFERASE-RELATED"/>
    <property type="match status" value="1"/>
</dbReference>
<proteinExistence type="predicted"/>
<reference evidence="2" key="1">
    <citation type="submission" date="2016-11" db="UniProtKB">
        <authorList>
            <consortium name="WormBaseParasite"/>
        </authorList>
    </citation>
    <scope>IDENTIFICATION</scope>
</reference>
<name>A0A1I7TW23_9PELO</name>
<evidence type="ECO:0000313" key="2">
    <source>
        <dbReference type="WBParaSite" id="Csp11.Scaffold629.g12360.t2"/>
    </source>
</evidence>
<keyword evidence="1" id="KW-1185">Reference proteome</keyword>
<protein>
    <submittedName>
        <fullName evidence="2">CAP10 domain-containing protein</fullName>
    </submittedName>
</protein>
<dbReference type="WBParaSite" id="Csp11.Scaffold629.g12360.t2">
    <property type="protein sequence ID" value="Csp11.Scaffold629.g12360.t2"/>
    <property type="gene ID" value="Csp11.Scaffold629.g12360"/>
</dbReference>
<dbReference type="InterPro" id="IPR052501">
    <property type="entry name" value="Alpha-1-2_FucT"/>
</dbReference>
<evidence type="ECO:0000313" key="1">
    <source>
        <dbReference type="Proteomes" id="UP000095282"/>
    </source>
</evidence>
<dbReference type="Proteomes" id="UP000095282">
    <property type="component" value="Unplaced"/>
</dbReference>
<organism evidence="1 2">
    <name type="scientific">Caenorhabditis tropicalis</name>
    <dbReference type="NCBI Taxonomy" id="1561998"/>
    <lineage>
        <taxon>Eukaryota</taxon>
        <taxon>Metazoa</taxon>
        <taxon>Ecdysozoa</taxon>
        <taxon>Nematoda</taxon>
        <taxon>Chromadorea</taxon>
        <taxon>Rhabditida</taxon>
        <taxon>Rhabditina</taxon>
        <taxon>Rhabditomorpha</taxon>
        <taxon>Rhabditoidea</taxon>
        <taxon>Rhabditidae</taxon>
        <taxon>Peloderinae</taxon>
        <taxon>Caenorhabditis</taxon>
    </lineage>
</organism>
<dbReference type="STRING" id="1561998.A0A1I7TW23"/>
<sequence>MRDAFIDFLKPPDYDSFGNLPKSDENTHVTCVHTRRGDFVEYNFYSSDPVFIRNALIFMNQKTPRSTFGFWMGYFSSGDTVFHLDVRYASDYVTESGNFTSNDFFLPHWTPLMFSSSDNLTVVESFK</sequence>
<dbReference type="eggNOG" id="ENOG502SVMQ">
    <property type="taxonomic scope" value="Eukaryota"/>
</dbReference>
<accession>A0A1I7TW23</accession>
<dbReference type="PANTHER" id="PTHR22898:SF3">
    <property type="entry name" value="ALPHA-1,2-FUCOSYLTRANSFERASE-RELATED"/>
    <property type="match status" value="1"/>
</dbReference>
<dbReference type="AlphaFoldDB" id="A0A1I7TW23"/>